<evidence type="ECO:0000313" key="4">
    <source>
        <dbReference type="Proteomes" id="UP000190837"/>
    </source>
</evidence>
<evidence type="ECO:0000256" key="1">
    <source>
        <dbReference type="SAM" id="Phobius"/>
    </source>
</evidence>
<feature type="domain" description="EamA" evidence="2">
    <location>
        <begin position="12"/>
        <end position="116"/>
    </location>
</feature>
<feature type="transmembrane region" description="Helical" evidence="1">
    <location>
        <begin position="12"/>
        <end position="30"/>
    </location>
</feature>
<dbReference type="Pfam" id="PF00892">
    <property type="entry name" value="EamA"/>
    <property type="match status" value="1"/>
</dbReference>
<feature type="transmembrane region" description="Helical" evidence="1">
    <location>
        <begin position="101"/>
        <end position="126"/>
    </location>
</feature>
<keyword evidence="1" id="KW-0472">Membrane</keyword>
<proteinExistence type="predicted"/>
<feature type="transmembrane region" description="Helical" evidence="1">
    <location>
        <begin position="75"/>
        <end position="95"/>
    </location>
</feature>
<evidence type="ECO:0000259" key="2">
    <source>
        <dbReference type="Pfam" id="PF00892"/>
    </source>
</evidence>
<dbReference type="SUPFAM" id="SSF103481">
    <property type="entry name" value="Multidrug resistance efflux transporter EmrE"/>
    <property type="match status" value="1"/>
</dbReference>
<protein>
    <submittedName>
        <fullName evidence="3">Permeases of the drug/metabolite transporter (DMT) superfamily</fullName>
    </submittedName>
</protein>
<accession>A0A1C3HNN6</accession>
<keyword evidence="1" id="KW-1133">Transmembrane helix</keyword>
<dbReference type="EMBL" id="FKLO01000014">
    <property type="protein sequence ID" value="SAY55540.1"/>
    <property type="molecule type" value="Genomic_DNA"/>
</dbReference>
<evidence type="ECO:0000313" key="3">
    <source>
        <dbReference type="EMBL" id="SAY55540.1"/>
    </source>
</evidence>
<name>A0A1C3HNN6_9GAMM</name>
<sequence length="130" mass="14218">MRRAPPVHWASLLWAMCTAATLVSVPFYAAELWVRGFHLPPWQGWLLLVYVVLFVSILSKLFYMESVLVIGASRAALTMNLLPVFGALVGVAVFADERLGGYVLVALVLVAAGIGLSEWGAMRLVFRRGA</sequence>
<dbReference type="InterPro" id="IPR037185">
    <property type="entry name" value="EmrE-like"/>
</dbReference>
<keyword evidence="1" id="KW-0812">Transmembrane</keyword>
<dbReference type="InterPro" id="IPR000620">
    <property type="entry name" value="EamA_dom"/>
</dbReference>
<organism evidence="3 4">
    <name type="scientific">Cardiobacterium hominis</name>
    <dbReference type="NCBI Taxonomy" id="2718"/>
    <lineage>
        <taxon>Bacteria</taxon>
        <taxon>Pseudomonadati</taxon>
        <taxon>Pseudomonadota</taxon>
        <taxon>Gammaproteobacteria</taxon>
        <taxon>Cardiobacteriales</taxon>
        <taxon>Cardiobacteriaceae</taxon>
        <taxon>Cardiobacterium</taxon>
    </lineage>
</organism>
<dbReference type="AlphaFoldDB" id="A0A1C3HNN6"/>
<gene>
    <name evidence="3" type="ORF">CHUV0807_0205</name>
</gene>
<reference evidence="4" key="1">
    <citation type="submission" date="2016-04" db="EMBL/GenBank/DDBJ databases">
        <authorList>
            <person name="Tagini F."/>
        </authorList>
    </citation>
    <scope>NUCLEOTIDE SEQUENCE [LARGE SCALE GENOMIC DNA]</scope>
    <source>
        <strain evidence="4">CHUV0807</strain>
    </source>
</reference>
<feature type="transmembrane region" description="Helical" evidence="1">
    <location>
        <begin position="42"/>
        <end position="63"/>
    </location>
</feature>
<dbReference type="GO" id="GO:0016020">
    <property type="term" value="C:membrane"/>
    <property type="evidence" value="ECO:0007669"/>
    <property type="project" value="InterPro"/>
</dbReference>
<dbReference type="Proteomes" id="UP000190837">
    <property type="component" value="Unassembled WGS sequence"/>
</dbReference>